<name>A0ABQ9WZQ5_9EUKA</name>
<gene>
    <name evidence="1" type="ORF">BLNAU_20266</name>
</gene>
<evidence type="ECO:0000313" key="2">
    <source>
        <dbReference type="Proteomes" id="UP001281761"/>
    </source>
</evidence>
<evidence type="ECO:0000313" key="1">
    <source>
        <dbReference type="EMBL" id="KAK2944793.1"/>
    </source>
</evidence>
<proteinExistence type="predicted"/>
<keyword evidence="2" id="KW-1185">Reference proteome</keyword>
<dbReference type="EMBL" id="JARBJD010000284">
    <property type="protein sequence ID" value="KAK2944793.1"/>
    <property type="molecule type" value="Genomic_DNA"/>
</dbReference>
<comment type="caution">
    <text evidence="1">The sequence shown here is derived from an EMBL/GenBank/DDBJ whole genome shotgun (WGS) entry which is preliminary data.</text>
</comment>
<reference evidence="1 2" key="1">
    <citation type="journal article" date="2022" name="bioRxiv">
        <title>Genomics of Preaxostyla Flagellates Illuminates Evolutionary Transitions and the Path Towards Mitochondrial Loss.</title>
        <authorList>
            <person name="Novak L.V.F."/>
            <person name="Treitli S.C."/>
            <person name="Pyrih J."/>
            <person name="Halakuc P."/>
            <person name="Pipaliya S.V."/>
            <person name="Vacek V."/>
            <person name="Brzon O."/>
            <person name="Soukal P."/>
            <person name="Eme L."/>
            <person name="Dacks J.B."/>
            <person name="Karnkowska A."/>
            <person name="Elias M."/>
            <person name="Hampl V."/>
        </authorList>
    </citation>
    <scope>NUCLEOTIDE SEQUENCE [LARGE SCALE GENOMIC DNA]</scope>
    <source>
        <strain evidence="1">NAU3</strain>
        <tissue evidence="1">Gut</tissue>
    </source>
</reference>
<organism evidence="1 2">
    <name type="scientific">Blattamonas nauphoetae</name>
    <dbReference type="NCBI Taxonomy" id="2049346"/>
    <lineage>
        <taxon>Eukaryota</taxon>
        <taxon>Metamonada</taxon>
        <taxon>Preaxostyla</taxon>
        <taxon>Oxymonadida</taxon>
        <taxon>Blattamonas</taxon>
    </lineage>
</organism>
<sequence length="231" mass="25664">MSALSMKTDTSSAPPSDLSFPQLSFPMDCSPFVNWNKEELESAEEWAIVFRSLVATVKSQPVLDDSLVSKAVKLLVYISPWKEESADAFLNILASKSDESPTNFVQYIVVLISSANQTITTTAMKMLDSLLKVCSSKDLIALVKADLIPQLIISLKPQSLSFAEAEDIHACLISSIHHSVWLATLDFLQDFEFEDDNEQQSLLETVLKQGVAPSEKYICRLCVSRYSRSDC</sequence>
<dbReference type="Proteomes" id="UP001281761">
    <property type="component" value="Unassembled WGS sequence"/>
</dbReference>
<protein>
    <submittedName>
        <fullName evidence="1">Uncharacterized protein</fullName>
    </submittedName>
</protein>
<accession>A0ABQ9WZQ5</accession>